<dbReference type="GO" id="GO:0016787">
    <property type="term" value="F:hydrolase activity"/>
    <property type="evidence" value="ECO:0007669"/>
    <property type="project" value="UniProtKB-KW"/>
</dbReference>
<feature type="region of interest" description="Disordered" evidence="4">
    <location>
        <begin position="1"/>
        <end position="47"/>
    </location>
</feature>
<evidence type="ECO:0000256" key="2">
    <source>
        <dbReference type="ARBA" id="ARBA00022801"/>
    </source>
</evidence>
<protein>
    <submittedName>
        <fullName evidence="5">Hydrolase of the HAD superfamily</fullName>
    </submittedName>
</protein>
<dbReference type="SUPFAM" id="SSF56784">
    <property type="entry name" value="HAD-like"/>
    <property type="match status" value="1"/>
</dbReference>
<dbReference type="Gene3D" id="1.20.120.1600">
    <property type="match status" value="1"/>
</dbReference>
<dbReference type="InterPro" id="IPR023214">
    <property type="entry name" value="HAD_sf"/>
</dbReference>
<accession>A0ABS2LHE7</accession>
<keyword evidence="6" id="KW-1185">Reference proteome</keyword>
<sequence length="282" mass="29944">MSVREEGEPGGAGAEGVVRPAEKGGAVPDGWLRDRPDDPSRAQPPVSPVTAVVLDLDGTLLDHDGSARAALAAWLPSLGVEATDDLVTAWFVAEEKHFSAWRSREISFAEQRRRRLRDVLPLAGLDTSVDLGGEAELDEVFAGYAAHYAASWTAFDDVEPMLAVLQDLPVRLAVLTNGTDEQQHAKLRAVGLVGRLGPVFTAEGLGVAKPDPQSYLLVCAALGVDPRHALHVGDRYDLDVVAAREAGLQAVHLDRTGQGPHDEPARITSLAGLAELVLRVGA</sequence>
<dbReference type="PANTHER" id="PTHR46470">
    <property type="entry name" value="N-ACYLNEURAMINATE-9-PHOSPHATASE"/>
    <property type="match status" value="1"/>
</dbReference>
<dbReference type="EMBL" id="JAFBBO010000001">
    <property type="protein sequence ID" value="MBM7479851.1"/>
    <property type="molecule type" value="Genomic_DNA"/>
</dbReference>
<proteinExistence type="predicted"/>
<dbReference type="RefSeq" id="WP_307822551.1">
    <property type="nucleotide sequence ID" value="NZ_BAAAVF010000013.1"/>
</dbReference>
<dbReference type="NCBIfam" id="TIGR01549">
    <property type="entry name" value="HAD-SF-IA-v1"/>
    <property type="match status" value="1"/>
</dbReference>
<dbReference type="Proteomes" id="UP000698059">
    <property type="component" value="Unassembled WGS sequence"/>
</dbReference>
<name>A0ABS2LHE7_9CELL</name>
<dbReference type="PRINTS" id="PR00413">
    <property type="entry name" value="HADHALOGNASE"/>
</dbReference>
<dbReference type="Pfam" id="PF00702">
    <property type="entry name" value="Hydrolase"/>
    <property type="match status" value="1"/>
</dbReference>
<comment type="cofactor">
    <cofactor evidence="1">
        <name>Mg(2+)</name>
        <dbReference type="ChEBI" id="CHEBI:18420"/>
    </cofactor>
</comment>
<organism evidence="5 6">
    <name type="scientific">Oerskovia jenensis</name>
    <dbReference type="NCBI Taxonomy" id="162169"/>
    <lineage>
        <taxon>Bacteria</taxon>
        <taxon>Bacillati</taxon>
        <taxon>Actinomycetota</taxon>
        <taxon>Actinomycetes</taxon>
        <taxon>Micrococcales</taxon>
        <taxon>Cellulomonadaceae</taxon>
        <taxon>Oerskovia</taxon>
    </lineage>
</organism>
<gene>
    <name evidence="5" type="ORF">JOD49_002771</name>
</gene>
<feature type="compositionally biased region" description="Basic and acidic residues" evidence="4">
    <location>
        <begin position="31"/>
        <end position="40"/>
    </location>
</feature>
<keyword evidence="3" id="KW-0460">Magnesium</keyword>
<dbReference type="PANTHER" id="PTHR46470:SF4">
    <property type="entry name" value="5-AMINO-6-(5-PHOSPHO-D-RIBITYLAMINO)URACIL PHOSPHATASE YIGB"/>
    <property type="match status" value="1"/>
</dbReference>
<evidence type="ECO:0000256" key="4">
    <source>
        <dbReference type="SAM" id="MobiDB-lite"/>
    </source>
</evidence>
<dbReference type="InterPro" id="IPR051400">
    <property type="entry name" value="HAD-like_hydrolase"/>
</dbReference>
<evidence type="ECO:0000313" key="6">
    <source>
        <dbReference type="Proteomes" id="UP000698059"/>
    </source>
</evidence>
<keyword evidence="2 5" id="KW-0378">Hydrolase</keyword>
<dbReference type="SFLD" id="SFLDG01129">
    <property type="entry name" value="C1.5:_HAD__Beta-PGM__Phosphata"/>
    <property type="match status" value="1"/>
</dbReference>
<dbReference type="Gene3D" id="3.40.50.1000">
    <property type="entry name" value="HAD superfamily/HAD-like"/>
    <property type="match status" value="1"/>
</dbReference>
<evidence type="ECO:0000313" key="5">
    <source>
        <dbReference type="EMBL" id="MBM7479851.1"/>
    </source>
</evidence>
<comment type="caution">
    <text evidence="5">The sequence shown here is derived from an EMBL/GenBank/DDBJ whole genome shotgun (WGS) entry which is preliminary data.</text>
</comment>
<dbReference type="InterPro" id="IPR006439">
    <property type="entry name" value="HAD-SF_hydro_IA"/>
</dbReference>
<dbReference type="InterPro" id="IPR036412">
    <property type="entry name" value="HAD-like_sf"/>
</dbReference>
<reference evidence="5 6" key="1">
    <citation type="submission" date="2021-01" db="EMBL/GenBank/DDBJ databases">
        <title>Sequencing the genomes of 1000 actinobacteria strains.</title>
        <authorList>
            <person name="Klenk H.-P."/>
        </authorList>
    </citation>
    <scope>NUCLEOTIDE SEQUENCE [LARGE SCALE GENOMIC DNA]</scope>
    <source>
        <strain evidence="5 6">DSM 46000</strain>
    </source>
</reference>
<dbReference type="SFLD" id="SFLDS00003">
    <property type="entry name" value="Haloacid_Dehalogenase"/>
    <property type="match status" value="1"/>
</dbReference>
<evidence type="ECO:0000256" key="3">
    <source>
        <dbReference type="ARBA" id="ARBA00022842"/>
    </source>
</evidence>
<evidence type="ECO:0000256" key="1">
    <source>
        <dbReference type="ARBA" id="ARBA00001946"/>
    </source>
</evidence>